<dbReference type="OrthoDB" id="10466412at2759"/>
<dbReference type="AlphaFoldDB" id="A0A151ZDD9"/>
<organism evidence="2 3">
    <name type="scientific">Tieghemostelium lacteum</name>
    <name type="common">Slime mold</name>
    <name type="synonym">Dictyostelium lacteum</name>
    <dbReference type="NCBI Taxonomy" id="361077"/>
    <lineage>
        <taxon>Eukaryota</taxon>
        <taxon>Amoebozoa</taxon>
        <taxon>Evosea</taxon>
        <taxon>Eumycetozoa</taxon>
        <taxon>Dictyostelia</taxon>
        <taxon>Dictyosteliales</taxon>
        <taxon>Raperosteliaceae</taxon>
        <taxon>Tieghemostelium</taxon>
    </lineage>
</organism>
<dbReference type="Proteomes" id="UP000076078">
    <property type="component" value="Unassembled WGS sequence"/>
</dbReference>
<comment type="caution">
    <text evidence="2">The sequence shown here is derived from an EMBL/GenBank/DDBJ whole genome shotgun (WGS) entry which is preliminary data.</text>
</comment>
<proteinExistence type="predicted"/>
<feature type="region of interest" description="Disordered" evidence="1">
    <location>
        <begin position="117"/>
        <end position="138"/>
    </location>
</feature>
<reference evidence="2 3" key="1">
    <citation type="submission" date="2015-12" db="EMBL/GenBank/DDBJ databases">
        <title>Dictyostelia acquired genes for synthesis and detection of signals that induce cell-type specialization by lateral gene transfer from prokaryotes.</title>
        <authorList>
            <person name="Gloeckner G."/>
            <person name="Schaap P."/>
        </authorList>
    </citation>
    <scope>NUCLEOTIDE SEQUENCE [LARGE SCALE GENOMIC DNA]</scope>
    <source>
        <strain evidence="2 3">TK</strain>
    </source>
</reference>
<keyword evidence="3" id="KW-1185">Reference proteome</keyword>
<gene>
    <name evidence="2" type="ORF">DLAC_06793</name>
</gene>
<accession>A0A151ZDD9</accession>
<evidence type="ECO:0000313" key="3">
    <source>
        <dbReference type="Proteomes" id="UP000076078"/>
    </source>
</evidence>
<sequence length="138" mass="15226">MEPNTSETTTTTIATLNHSVSSANLTSNVEANFKERLEGPNCLLCNGALKGCSVYSHYINCSSNFLKELQNSFVPSSILSYCIDRELLEKIYHSPEQLGQLQAVISHLQAIQANITQGQNKPVEQPSTPTQTNQKKKK</sequence>
<dbReference type="OMA" id="YSHYINC"/>
<protein>
    <submittedName>
        <fullName evidence="2">Uncharacterized protein</fullName>
    </submittedName>
</protein>
<name>A0A151ZDD9_TIELA</name>
<dbReference type="InParanoid" id="A0A151ZDD9"/>
<dbReference type="EMBL" id="LODT01000031">
    <property type="protein sequence ID" value="KYQ91973.1"/>
    <property type="molecule type" value="Genomic_DNA"/>
</dbReference>
<evidence type="ECO:0000313" key="2">
    <source>
        <dbReference type="EMBL" id="KYQ91973.1"/>
    </source>
</evidence>
<dbReference type="FunCoup" id="A0A151ZDD9">
    <property type="interactions" value="425"/>
</dbReference>
<evidence type="ECO:0000256" key="1">
    <source>
        <dbReference type="SAM" id="MobiDB-lite"/>
    </source>
</evidence>